<evidence type="ECO:0000313" key="3">
    <source>
        <dbReference type="EMBL" id="THH27853.1"/>
    </source>
</evidence>
<feature type="compositionally biased region" description="Low complexity" evidence="1">
    <location>
        <begin position="205"/>
        <end position="232"/>
    </location>
</feature>
<keyword evidence="2" id="KW-0732">Signal</keyword>
<keyword evidence="4" id="KW-1185">Reference proteome</keyword>
<feature type="chain" id="PRO_5021007553" description="Cyanovirin-N domain-containing protein" evidence="2">
    <location>
        <begin position="27"/>
        <end position="399"/>
    </location>
</feature>
<accession>A0A4V6S1T2</accession>
<feature type="compositionally biased region" description="Low complexity" evidence="1">
    <location>
        <begin position="331"/>
        <end position="347"/>
    </location>
</feature>
<name>A0A4V6S1T2_9APHY</name>
<gene>
    <name evidence="3" type="ORF">EUX98_g6346</name>
</gene>
<feature type="compositionally biased region" description="Polar residues" evidence="1">
    <location>
        <begin position="188"/>
        <end position="200"/>
    </location>
</feature>
<feature type="region of interest" description="Disordered" evidence="1">
    <location>
        <begin position="331"/>
        <end position="361"/>
    </location>
</feature>
<dbReference type="Proteomes" id="UP000308730">
    <property type="component" value="Unassembled WGS sequence"/>
</dbReference>
<reference evidence="3 4" key="1">
    <citation type="submission" date="2019-02" db="EMBL/GenBank/DDBJ databases">
        <title>Genome sequencing of the rare red list fungi Antrodiella citrinella (Flaviporus citrinellus).</title>
        <authorList>
            <person name="Buettner E."/>
            <person name="Kellner H."/>
        </authorList>
    </citation>
    <scope>NUCLEOTIDE SEQUENCE [LARGE SCALE GENOMIC DNA]</scope>
    <source>
        <strain evidence="3 4">DSM 108506</strain>
    </source>
</reference>
<feature type="compositionally biased region" description="Low complexity" evidence="1">
    <location>
        <begin position="158"/>
        <end position="187"/>
    </location>
</feature>
<evidence type="ECO:0000256" key="1">
    <source>
        <dbReference type="SAM" id="MobiDB-lite"/>
    </source>
</evidence>
<protein>
    <recommendedName>
        <fullName evidence="5">Cyanovirin-N domain-containing protein</fullName>
    </recommendedName>
</protein>
<proteinExistence type="predicted"/>
<dbReference type="OrthoDB" id="3342934at2759"/>
<dbReference type="AlphaFoldDB" id="A0A4V6S1T2"/>
<sequence>MAATFLNKSFVVASIALLSLTLGVIAESHTVRFDNQCGEGSPVLIKGGDTLSNGEDYTIDGPLSSAIAYLQTELTLGNPTCPGCGSSVDISLIPPHALNVPTSFSFYDGCDGQGASCSTPDCSTAFFNPNDNQVQVACQTDNVNLLITFCGDGASASSASSSPAPSSTPQAAPSSVVAPSSSTAQSSLPPVTTPVSQSASAPVVTHTPASLAPASSSASPATSPTSQIASESVSSAASSTPASSIPVSSAASSAAPVSVAPSASSSSASSSASASASLVSEPAATPVATGTESSSSDSEPTAISFVASTPVATEAAPSASVATEPVAIAVSGTPSPSVAAPTSTSTPRKCRNSQRKREEALASRKVALKAREMYDARIRSIARHARSAYSKRSHAGLRA</sequence>
<evidence type="ECO:0008006" key="5">
    <source>
        <dbReference type="Google" id="ProtNLM"/>
    </source>
</evidence>
<evidence type="ECO:0000256" key="2">
    <source>
        <dbReference type="SAM" id="SignalP"/>
    </source>
</evidence>
<organism evidence="3 4">
    <name type="scientific">Antrodiella citrinella</name>
    <dbReference type="NCBI Taxonomy" id="2447956"/>
    <lineage>
        <taxon>Eukaryota</taxon>
        <taxon>Fungi</taxon>
        <taxon>Dikarya</taxon>
        <taxon>Basidiomycota</taxon>
        <taxon>Agaricomycotina</taxon>
        <taxon>Agaricomycetes</taxon>
        <taxon>Polyporales</taxon>
        <taxon>Steccherinaceae</taxon>
        <taxon>Antrodiella</taxon>
    </lineage>
</organism>
<dbReference type="EMBL" id="SGPM01000220">
    <property type="protein sequence ID" value="THH27853.1"/>
    <property type="molecule type" value="Genomic_DNA"/>
</dbReference>
<feature type="region of interest" description="Disordered" evidence="1">
    <location>
        <begin position="158"/>
        <end position="232"/>
    </location>
</feature>
<comment type="caution">
    <text evidence="3">The sequence shown here is derived from an EMBL/GenBank/DDBJ whole genome shotgun (WGS) entry which is preliminary data.</text>
</comment>
<evidence type="ECO:0000313" key="4">
    <source>
        <dbReference type="Proteomes" id="UP000308730"/>
    </source>
</evidence>
<feature type="signal peptide" evidence="2">
    <location>
        <begin position="1"/>
        <end position="26"/>
    </location>
</feature>